<keyword evidence="2" id="KW-1185">Reference proteome</keyword>
<evidence type="ECO:0000313" key="1">
    <source>
        <dbReference type="EMBL" id="KAH7835529.1"/>
    </source>
</evidence>
<comment type="caution">
    <text evidence="1">The sequence shown here is derived from an EMBL/GenBank/DDBJ whole genome shotgun (WGS) entry which is preliminary data.</text>
</comment>
<evidence type="ECO:0000313" key="2">
    <source>
        <dbReference type="Proteomes" id="UP000828048"/>
    </source>
</evidence>
<proteinExistence type="predicted"/>
<organism evidence="1 2">
    <name type="scientific">Vaccinium darrowii</name>
    <dbReference type="NCBI Taxonomy" id="229202"/>
    <lineage>
        <taxon>Eukaryota</taxon>
        <taxon>Viridiplantae</taxon>
        <taxon>Streptophyta</taxon>
        <taxon>Embryophyta</taxon>
        <taxon>Tracheophyta</taxon>
        <taxon>Spermatophyta</taxon>
        <taxon>Magnoliopsida</taxon>
        <taxon>eudicotyledons</taxon>
        <taxon>Gunneridae</taxon>
        <taxon>Pentapetalae</taxon>
        <taxon>asterids</taxon>
        <taxon>Ericales</taxon>
        <taxon>Ericaceae</taxon>
        <taxon>Vaccinioideae</taxon>
        <taxon>Vaccinieae</taxon>
        <taxon>Vaccinium</taxon>
    </lineage>
</organism>
<accession>A0ACB7X4M8</accession>
<name>A0ACB7X4M8_9ERIC</name>
<dbReference type="EMBL" id="CM037152">
    <property type="protein sequence ID" value="KAH7835529.1"/>
    <property type="molecule type" value="Genomic_DNA"/>
</dbReference>
<dbReference type="Proteomes" id="UP000828048">
    <property type="component" value="Chromosome 2"/>
</dbReference>
<sequence length="536" mass="58670">MSKNSKNSLYPQVVRSNPEAISSSSTKSSSSSSIYPSLNMKDVENLFPDNDPQNPNNSQSQSVQPVEEILIRVPGTIIHLIDKQQSVELANGELTIVRLRQGENLVAVFARVGDQIQWPLAKDEAAVKLDDSHYFFTIRVPPDSKYDDDDDDEGGDDVVEGNLESEENLLNYGVTIASKGQKGLLESFDAILDHYSAFSVQKVKETVDGAVVARETTPEEMVTEVKKRKEVERSATAYWTTLAPNVEDYSGSVAKMIAGGTGQVIKGILWCGDVTAGRLKWGHDFMKKRLKPGSDTEINPWVRKRIRRARRMTKRSEKIVSGFLSGVLKVSGFFTSSIANSTVGKKFFSLLPGEIVLASLDGFNRVCDAVELAGRNVMSTSSVVTTGLVSHRYGEQAGQVTHEGLDAVGYGIGTAWAVFKIRKALTPKSVIKPTTIAKHAAQEISGKSKTKAPVLVSSVGTRPVSDPPAAAMETETGHSMHLMRKPPPVRWLILGLQEFQQTAEERRELMDKALAVVAKRNELVKAKEKSRAIVSN</sequence>
<gene>
    <name evidence="1" type="ORF">Vadar_026992</name>
</gene>
<protein>
    <submittedName>
        <fullName evidence="1">Uncharacterized protein</fullName>
    </submittedName>
</protein>
<reference evidence="1 2" key="1">
    <citation type="journal article" date="2021" name="Hortic Res">
        <title>High-quality reference genome and annotation aids understanding of berry development for evergreen blueberry (Vaccinium darrowii).</title>
        <authorList>
            <person name="Yu J."/>
            <person name="Hulse-Kemp A.M."/>
            <person name="Babiker E."/>
            <person name="Staton M."/>
        </authorList>
    </citation>
    <scope>NUCLEOTIDE SEQUENCE [LARGE SCALE GENOMIC DNA]</scope>
    <source>
        <strain evidence="2">cv. NJ 8807/NJ 8810</strain>
        <tissue evidence="1">Young leaf</tissue>
    </source>
</reference>